<keyword evidence="2" id="KW-1133">Transmembrane helix</keyword>
<evidence type="ECO:0000256" key="1">
    <source>
        <dbReference type="SAM" id="MobiDB-lite"/>
    </source>
</evidence>
<proteinExistence type="predicted"/>
<dbReference type="RefSeq" id="WP_155338083.1">
    <property type="nucleotide sequence ID" value="NZ_BAAABN010000030.1"/>
</dbReference>
<feature type="transmembrane region" description="Helical" evidence="2">
    <location>
        <begin position="178"/>
        <end position="202"/>
    </location>
</feature>
<evidence type="ECO:0008006" key="5">
    <source>
        <dbReference type="Google" id="ProtNLM"/>
    </source>
</evidence>
<dbReference type="Proteomes" id="UP000334990">
    <property type="component" value="Unassembled WGS sequence"/>
</dbReference>
<dbReference type="EMBL" id="BLAD01000053">
    <property type="protein sequence ID" value="GES01823.1"/>
    <property type="molecule type" value="Genomic_DNA"/>
</dbReference>
<gene>
    <name evidence="3" type="ORF">Acor_38880</name>
</gene>
<keyword evidence="2" id="KW-0812">Transmembrane</keyword>
<feature type="transmembrane region" description="Helical" evidence="2">
    <location>
        <begin position="241"/>
        <end position="262"/>
    </location>
</feature>
<feature type="transmembrane region" description="Helical" evidence="2">
    <location>
        <begin position="69"/>
        <end position="88"/>
    </location>
</feature>
<dbReference type="Gene3D" id="1.10.8.50">
    <property type="match status" value="1"/>
</dbReference>
<evidence type="ECO:0000313" key="4">
    <source>
        <dbReference type="Proteomes" id="UP000334990"/>
    </source>
</evidence>
<comment type="caution">
    <text evidence="3">The sequence shown here is derived from an EMBL/GenBank/DDBJ whole genome shotgun (WGS) entry which is preliminary data.</text>
</comment>
<sequence length="388" mass="40785">MTFDGRSPDVAVWLAVALITLSTLVGAWLARRKSRQVTALLAVASALMLVTALIDMLPDAWEGAAENGLPVWMLGLAILFGFLVITYFTRRGCGHDHESGRPAGGVHLPGAHRRVREMLSAAVFGGMGTAAALSMHRAVEGATLALTASAVVVLALVVHSTSEGLALTALLDMAKRRLAPWLTVSCVAPAVGVVIATISPIPPQVEPILIGVVAGVLLRTAVVGLKLAASRQEDGRLPRRHLLSAAGLAATLAVVIAAMHLMPEDQTQASLDRAMATMPTPSLRPPLAPSPAPPSSSLPQFAPRDREHLRAALTVGQLSLAQVLASTDKLTRGTYIGWLLRGLPGYRPADVRRLLAARNISPTGAVGDLTPRQRAYLLEAVSSARKAR</sequence>
<organism evidence="3 4">
    <name type="scientific">Acrocarpospora corrugata</name>
    <dbReference type="NCBI Taxonomy" id="35763"/>
    <lineage>
        <taxon>Bacteria</taxon>
        <taxon>Bacillati</taxon>
        <taxon>Actinomycetota</taxon>
        <taxon>Actinomycetes</taxon>
        <taxon>Streptosporangiales</taxon>
        <taxon>Streptosporangiaceae</taxon>
        <taxon>Acrocarpospora</taxon>
    </lineage>
</organism>
<keyword evidence="2" id="KW-0472">Membrane</keyword>
<dbReference type="AlphaFoldDB" id="A0A5M3W3G0"/>
<evidence type="ECO:0000256" key="2">
    <source>
        <dbReference type="SAM" id="Phobius"/>
    </source>
</evidence>
<dbReference type="OrthoDB" id="4226602at2"/>
<evidence type="ECO:0000313" key="3">
    <source>
        <dbReference type="EMBL" id="GES01823.1"/>
    </source>
</evidence>
<accession>A0A5M3W3G0</accession>
<feature type="region of interest" description="Disordered" evidence="1">
    <location>
        <begin position="277"/>
        <end position="301"/>
    </location>
</feature>
<dbReference type="PANTHER" id="PTHR11040">
    <property type="entry name" value="ZINC/IRON TRANSPORTER"/>
    <property type="match status" value="1"/>
</dbReference>
<feature type="transmembrane region" description="Helical" evidence="2">
    <location>
        <begin position="12"/>
        <end position="30"/>
    </location>
</feature>
<dbReference type="GO" id="GO:0005385">
    <property type="term" value="F:zinc ion transmembrane transporter activity"/>
    <property type="evidence" value="ECO:0007669"/>
    <property type="project" value="TreeGrafter"/>
</dbReference>
<protein>
    <recommendedName>
        <fullName evidence="5">Zinc transporter ZupT</fullName>
    </recommendedName>
</protein>
<feature type="transmembrane region" description="Helical" evidence="2">
    <location>
        <begin position="208"/>
        <end position="229"/>
    </location>
</feature>
<feature type="transmembrane region" description="Helical" evidence="2">
    <location>
        <begin position="37"/>
        <end position="57"/>
    </location>
</feature>
<reference evidence="3 4" key="1">
    <citation type="submission" date="2019-10" db="EMBL/GenBank/DDBJ databases">
        <title>Whole genome shotgun sequence of Acrocarpospora corrugata NBRC 13972.</title>
        <authorList>
            <person name="Ichikawa N."/>
            <person name="Kimura A."/>
            <person name="Kitahashi Y."/>
            <person name="Komaki H."/>
            <person name="Oguchi A."/>
        </authorList>
    </citation>
    <scope>NUCLEOTIDE SEQUENCE [LARGE SCALE GENOMIC DNA]</scope>
    <source>
        <strain evidence="3 4">NBRC 13972</strain>
    </source>
</reference>
<dbReference type="GO" id="GO:0016020">
    <property type="term" value="C:membrane"/>
    <property type="evidence" value="ECO:0007669"/>
    <property type="project" value="TreeGrafter"/>
</dbReference>
<feature type="compositionally biased region" description="Pro residues" evidence="1">
    <location>
        <begin position="282"/>
        <end position="296"/>
    </location>
</feature>
<name>A0A5M3W3G0_9ACTN</name>
<keyword evidence="4" id="KW-1185">Reference proteome</keyword>
<feature type="transmembrane region" description="Helical" evidence="2">
    <location>
        <begin position="118"/>
        <end position="135"/>
    </location>
</feature>